<evidence type="ECO:0000256" key="2">
    <source>
        <dbReference type="PIRSR" id="PIRSR004789-51"/>
    </source>
</evidence>
<dbReference type="KEGG" id="cpb:Cphamn1_1797"/>
<dbReference type="STRING" id="331678.Cphamn1_1797"/>
<dbReference type="Pfam" id="PF13277">
    <property type="entry name" value="YmdB"/>
    <property type="match status" value="1"/>
</dbReference>
<dbReference type="InterPro" id="IPR005235">
    <property type="entry name" value="YmdB-like"/>
</dbReference>
<feature type="active site" description="Proton donor" evidence="1">
    <location>
        <position position="74"/>
    </location>
</feature>
<dbReference type="PANTHER" id="PTHR36303">
    <property type="entry name" value="2',3'-CYCLIC-NUCLEOTIDE 2'-PHOSPHODIESTERASE"/>
    <property type="match status" value="1"/>
</dbReference>
<dbReference type="PANTHER" id="PTHR36303:SF1">
    <property type="entry name" value="2',3'-CYCLIC-NUCLEOTIDE 2'-PHOSPHODIESTERASE"/>
    <property type="match status" value="1"/>
</dbReference>
<feature type="binding site" evidence="2">
    <location>
        <position position="185"/>
    </location>
    <ligand>
        <name>Fe cation</name>
        <dbReference type="ChEBI" id="CHEBI:24875"/>
        <label>1</label>
    </ligand>
</feature>
<keyword evidence="2" id="KW-0479">Metal-binding</keyword>
<organism evidence="3">
    <name type="scientific">Chlorobium phaeobacteroides (strain BS1)</name>
    <dbReference type="NCBI Taxonomy" id="331678"/>
    <lineage>
        <taxon>Bacteria</taxon>
        <taxon>Pseudomonadati</taxon>
        <taxon>Chlorobiota</taxon>
        <taxon>Chlorobiia</taxon>
        <taxon>Chlorobiales</taxon>
        <taxon>Chlorobiaceae</taxon>
        <taxon>Chlorobium/Pelodictyon group</taxon>
        <taxon>Chlorobium</taxon>
    </lineage>
</organism>
<dbReference type="SUPFAM" id="SSF56300">
    <property type="entry name" value="Metallo-dependent phosphatases"/>
    <property type="match status" value="1"/>
</dbReference>
<dbReference type="InterPro" id="IPR029052">
    <property type="entry name" value="Metallo-depent_PP-like"/>
</dbReference>
<accession>B3ELC7</accession>
<dbReference type="NCBIfam" id="TIGR00282">
    <property type="entry name" value="TIGR00282 family metallophosphoesterase"/>
    <property type="match status" value="1"/>
</dbReference>
<dbReference type="HOGENOM" id="CLU_068238_0_0_10"/>
<dbReference type="AlphaFoldDB" id="B3ELC7"/>
<protein>
    <submittedName>
        <fullName evidence="3">Metallophosphoesterase</fullName>
    </submittedName>
</protein>
<dbReference type="eggNOG" id="COG1692">
    <property type="taxonomic scope" value="Bacteria"/>
</dbReference>
<feature type="binding site" evidence="2">
    <location>
        <position position="45"/>
    </location>
    <ligand>
        <name>Fe cation</name>
        <dbReference type="ChEBI" id="CHEBI:24875"/>
        <label>1</label>
    </ligand>
</feature>
<dbReference type="OrthoDB" id="9801109at2"/>
<dbReference type="PIRSF" id="PIRSF004789">
    <property type="entry name" value="DR1281"/>
    <property type="match status" value="1"/>
</dbReference>
<dbReference type="CDD" id="cd07382">
    <property type="entry name" value="MPP_DR1281"/>
    <property type="match status" value="1"/>
</dbReference>
<dbReference type="EMBL" id="CP001101">
    <property type="protein sequence ID" value="ACE04715.1"/>
    <property type="molecule type" value="Genomic_DNA"/>
</dbReference>
<dbReference type="GO" id="GO:0004113">
    <property type="term" value="F:2',3'-cyclic-nucleotide 3'-phosphodiesterase activity"/>
    <property type="evidence" value="ECO:0007669"/>
    <property type="project" value="TreeGrafter"/>
</dbReference>
<feature type="binding site" evidence="2">
    <location>
        <position position="158"/>
    </location>
    <ligand>
        <name>Fe cation</name>
        <dbReference type="ChEBI" id="CHEBI:24875"/>
        <label>2</label>
    </ligand>
</feature>
<name>B3ELC7_CHLPB</name>
<dbReference type="Gene3D" id="3.60.21.10">
    <property type="match status" value="1"/>
</dbReference>
<feature type="binding site" evidence="2">
    <location>
        <position position="73"/>
    </location>
    <ligand>
        <name>Fe cation</name>
        <dbReference type="ChEBI" id="CHEBI:24875"/>
        <label>2</label>
    </ligand>
</feature>
<reference evidence="3" key="1">
    <citation type="submission" date="2008-06" db="EMBL/GenBank/DDBJ databases">
        <title>Complete sequence of Chlorobium phaeobacteroides BS1.</title>
        <authorList>
            <consortium name="US DOE Joint Genome Institute"/>
            <person name="Lucas S."/>
            <person name="Copeland A."/>
            <person name="Lapidus A."/>
            <person name="Glavina del Rio T."/>
            <person name="Dalin E."/>
            <person name="Tice H."/>
            <person name="Bruce D."/>
            <person name="Goodwin L."/>
            <person name="Pitluck S."/>
            <person name="Schmutz J."/>
            <person name="Larimer F."/>
            <person name="Land M."/>
            <person name="Hauser L."/>
            <person name="Kyrpides N."/>
            <person name="Ovchinnikova G."/>
            <person name="Li T."/>
            <person name="Liu Z."/>
            <person name="Zhao F."/>
            <person name="Overmann J."/>
            <person name="Bryant D.A."/>
            <person name="Richardson P."/>
        </authorList>
    </citation>
    <scope>NUCLEOTIDE SEQUENCE [LARGE SCALE GENOMIC DNA]</scope>
    <source>
        <strain evidence="3">BS1</strain>
    </source>
</reference>
<evidence type="ECO:0000256" key="1">
    <source>
        <dbReference type="PIRSR" id="PIRSR004789-50"/>
    </source>
</evidence>
<dbReference type="GO" id="GO:0046872">
    <property type="term" value="F:metal ion binding"/>
    <property type="evidence" value="ECO:0007669"/>
    <property type="project" value="UniProtKB-KW"/>
</dbReference>
<feature type="binding site" evidence="2">
    <location>
        <position position="45"/>
    </location>
    <ligand>
        <name>Fe cation</name>
        <dbReference type="ChEBI" id="CHEBI:24875"/>
        <label>2</label>
    </ligand>
</feature>
<proteinExistence type="predicted"/>
<sequence length="277" mass="30382">MGKKKTATVLFIGDVVGKPGVQIVSHLLKGLRMKHSVDLVICNGENTHNGKGMNKEALHQLREAGVDVFTGGNHTWNNFNFFETLKTDPSVIRPLNYPRGVYGKGLGIFSMGEGLGEIGIINLQGRTFMSSIDCPFRTADWAIKQMKDKVACIVVDMHAEATAEKIALGWYLDGKVSAVLGTHTHVQTADERILPKGTGYCSDVGMTGPFESVIGMQIKAATDRFLYQTPHKYECAENDVHLSAVLLTLDTETGRTTGISRVFYPEFNRGETLTSEK</sequence>
<feature type="binding site" evidence="2">
    <location>
        <position position="183"/>
    </location>
    <ligand>
        <name>Fe cation</name>
        <dbReference type="ChEBI" id="CHEBI:24875"/>
        <label>2</label>
    </ligand>
</feature>
<evidence type="ECO:0000313" key="3">
    <source>
        <dbReference type="EMBL" id="ACE04715.1"/>
    </source>
</evidence>
<feature type="binding site" evidence="2">
    <location>
        <position position="46"/>
    </location>
    <ligand>
        <name>Fe cation</name>
        <dbReference type="ChEBI" id="CHEBI:24875"/>
        <label>1</label>
    </ligand>
</feature>
<feature type="binding site" evidence="2">
    <location>
        <position position="14"/>
    </location>
    <ligand>
        <name>Fe cation</name>
        <dbReference type="ChEBI" id="CHEBI:24875"/>
        <label>1</label>
    </ligand>
</feature>
<gene>
    <name evidence="3" type="ordered locus">Cphamn1_1797</name>
</gene>